<name>A0AC61L1M3_9EURY</name>
<sequence length="147" mass="16616">MMDTILNMDQLAAKFSQQIVSETVKEKKGKEKEGIANDLDNMVTKTLGVLQEQGVYAVMLFLFSRTSDKANSAHVIRSKLIAMLTELKDVRAFLDAAALNPKDDKEVLKFYSDKVMDDLDTLFLVRDLYEQTLIYARFGAKAALKEE</sequence>
<protein>
    <submittedName>
        <fullName evidence="1">Uncharacterized protein</fullName>
    </submittedName>
</protein>
<evidence type="ECO:0000313" key="2">
    <source>
        <dbReference type="Proteomes" id="UP000248329"/>
    </source>
</evidence>
<gene>
    <name evidence="1" type="ORF">C4B59_10695</name>
</gene>
<comment type="caution">
    <text evidence="1">The sequence shown here is derived from an EMBL/GenBank/DDBJ whole genome shotgun (WGS) entry which is preliminary data.</text>
</comment>
<accession>A0AC61L1M3</accession>
<dbReference type="Proteomes" id="UP000248329">
    <property type="component" value="Unassembled WGS sequence"/>
</dbReference>
<evidence type="ECO:0000313" key="1">
    <source>
        <dbReference type="EMBL" id="PXF59763.1"/>
    </source>
</evidence>
<dbReference type="EMBL" id="PQXF01000022">
    <property type="protein sequence ID" value="PXF59763.1"/>
    <property type="molecule type" value="Genomic_DNA"/>
</dbReference>
<organism evidence="1 2">
    <name type="scientific">Candidatus Methanogaster sp</name>
    <dbReference type="NCBI Taxonomy" id="3386292"/>
    <lineage>
        <taxon>Archaea</taxon>
        <taxon>Methanobacteriati</taxon>
        <taxon>Methanobacteriota</taxon>
        <taxon>Stenosarchaea group</taxon>
        <taxon>Methanomicrobia</taxon>
        <taxon>Methanosarcinales</taxon>
        <taxon>ANME-2 cluster</taxon>
        <taxon>Candidatus Methanogasteraceae</taxon>
        <taxon>Candidatus Methanogaster</taxon>
    </lineage>
</organism>
<proteinExistence type="predicted"/>
<reference evidence="1" key="1">
    <citation type="submission" date="2018-01" db="EMBL/GenBank/DDBJ databases">
        <authorList>
            <person name="Krukenberg V."/>
        </authorList>
    </citation>
    <scope>NUCLEOTIDE SEQUENCE</scope>
    <source>
        <strain evidence="1">E20ANME2</strain>
    </source>
</reference>